<evidence type="ECO:0000313" key="10">
    <source>
        <dbReference type="Proteomes" id="UP001139887"/>
    </source>
</evidence>
<dbReference type="Pfam" id="PF15490">
    <property type="entry name" value="Ten1_2"/>
    <property type="match status" value="1"/>
</dbReference>
<dbReference type="PANTHER" id="PTHR43521">
    <property type="entry name" value="ALPHA-AMINOADIPIC SEMIALDEHYDE DEHYDROGENASE"/>
    <property type="match status" value="1"/>
</dbReference>
<name>A0A9W8I767_9FUNG</name>
<dbReference type="Gene3D" id="3.40.605.10">
    <property type="entry name" value="Aldehyde Dehydrogenase, Chain A, domain 1"/>
    <property type="match status" value="1"/>
</dbReference>
<organism evidence="9 10">
    <name type="scientific">Coemansia brasiliensis</name>
    <dbReference type="NCBI Taxonomy" id="2650707"/>
    <lineage>
        <taxon>Eukaryota</taxon>
        <taxon>Fungi</taxon>
        <taxon>Fungi incertae sedis</taxon>
        <taxon>Zoopagomycota</taxon>
        <taxon>Kickxellomycotina</taxon>
        <taxon>Kickxellomycetes</taxon>
        <taxon>Kickxellales</taxon>
        <taxon>Kickxellaceae</taxon>
        <taxon>Coemansia</taxon>
    </lineage>
</organism>
<dbReference type="InterPro" id="IPR029146">
    <property type="entry name" value="Ten1_animal_plant"/>
</dbReference>
<accession>A0A9W8I767</accession>
<comment type="similarity">
    <text evidence="1 7">Belongs to the aldehyde dehydrogenase family.</text>
</comment>
<dbReference type="InterPro" id="IPR016162">
    <property type="entry name" value="Ald_DH_N"/>
</dbReference>
<evidence type="ECO:0000256" key="4">
    <source>
        <dbReference type="ARBA" id="ARBA00023027"/>
    </source>
</evidence>
<dbReference type="EC" id="1.2.1.3" evidence="5"/>
<dbReference type="Pfam" id="PF00171">
    <property type="entry name" value="Aldedh"/>
    <property type="match status" value="1"/>
</dbReference>
<dbReference type="InterPro" id="IPR044638">
    <property type="entry name" value="ALDH7A1-like"/>
</dbReference>
<evidence type="ECO:0000256" key="5">
    <source>
        <dbReference type="ARBA" id="ARBA00024226"/>
    </source>
</evidence>
<dbReference type="Gene3D" id="2.40.50.140">
    <property type="entry name" value="Nucleic acid-binding proteins"/>
    <property type="match status" value="1"/>
</dbReference>
<evidence type="ECO:0000256" key="1">
    <source>
        <dbReference type="ARBA" id="ARBA00009986"/>
    </source>
</evidence>
<dbReference type="OrthoDB" id="310895at2759"/>
<protein>
    <recommendedName>
        <fullName evidence="5">aldehyde dehydrogenase (NAD(+))</fullName>
        <ecNumber evidence="5">1.2.1.3</ecNumber>
    </recommendedName>
</protein>
<dbReference type="GO" id="GO:1990879">
    <property type="term" value="C:CST complex"/>
    <property type="evidence" value="ECO:0007669"/>
    <property type="project" value="InterPro"/>
</dbReference>
<dbReference type="InterPro" id="IPR015590">
    <property type="entry name" value="Aldehyde_DH_dom"/>
</dbReference>
<dbReference type="PANTHER" id="PTHR43521:SF1">
    <property type="entry name" value="ALPHA-AMINOADIPIC SEMIALDEHYDE DEHYDROGENASE"/>
    <property type="match status" value="1"/>
</dbReference>
<feature type="active site" evidence="6">
    <location>
        <position position="415"/>
    </location>
</feature>
<dbReference type="SUPFAM" id="SSF53720">
    <property type="entry name" value="ALDH-like"/>
    <property type="match status" value="1"/>
</dbReference>
<evidence type="ECO:0000259" key="8">
    <source>
        <dbReference type="Pfam" id="PF00171"/>
    </source>
</evidence>
<evidence type="ECO:0000256" key="7">
    <source>
        <dbReference type="RuleBase" id="RU003345"/>
    </source>
</evidence>
<proteinExistence type="inferred from homology"/>
<dbReference type="AlphaFoldDB" id="A0A9W8I767"/>
<dbReference type="InterPro" id="IPR016163">
    <property type="entry name" value="Ald_DH_C"/>
</dbReference>
<sequence>MDLEPGRPVFLEELVQTPSQYIEKTVRVTGTLHSYSPTTDRAELVDGQYLLIIDTQLLGVQQYHKGQTYQLIGTIASTSKSKVAQPDNLFDDAQFSLEIVLKARVLKLADGLDMAVYRKAVDALRQLIKLVSMITLRTLRTLQKARSFSTSSVPRTTSVTLKALGLDSYNLGVYNGKWGGNGDVVESVNPASGDVIGAVQQASASDLNDTLDQAAKAAKIWREIPAPKRGEIVRQMRNALFSKIEPLGKLVSLEMGKILPEGVGEVQEYIDIADYAVGLSRMLNGKVVPSERPGHMMMEVWNPLGVVGIVSAFNFPVAVYGWNSAISLVCGNPVVWKGAPSTSLTSVAVTKILAEVLETNGLPGAICSLASGGADIGHSMAKDKRINLLSFTGSTNVGRKVALTVQERFGKCLLELGGNNAIIVHNDADIDLAVRSTLFAAVGTAGQRCTTTRRLFLHEEIHDTFIERLQKAYSQVKIGNPLETGVLCGPLHTKQAVAAFEQGISDVKAQGGEILYGGNVLNMPGNFVEPTITSIAHDAPVVHREIFAPILHTIKYSDIKDAVAWNNEVGQGLSSSLFTTDPERIFRWIGPSGSDCGIVNVNIPTNGAEIGGAFGGEKETGGGRESGSTAWQQYMRRQTCTINYSGMLPLAQGIKFE</sequence>
<keyword evidence="3 7" id="KW-0560">Oxidoreductase</keyword>
<dbReference type="Gene3D" id="3.40.309.10">
    <property type="entry name" value="Aldehyde Dehydrogenase, Chain A, domain 2"/>
    <property type="match status" value="1"/>
</dbReference>
<gene>
    <name evidence="9" type="primary">ALDH7A1</name>
    <name evidence="9" type="ORF">IWW36_002941</name>
</gene>
<feature type="domain" description="Aldehyde dehydrogenase" evidence="8">
    <location>
        <begin position="183"/>
        <end position="639"/>
    </location>
</feature>
<reference evidence="9" key="1">
    <citation type="submission" date="2022-07" db="EMBL/GenBank/DDBJ databases">
        <title>Phylogenomic reconstructions and comparative analyses of Kickxellomycotina fungi.</title>
        <authorList>
            <person name="Reynolds N.K."/>
            <person name="Stajich J.E."/>
            <person name="Barry K."/>
            <person name="Grigoriev I.V."/>
            <person name="Crous P."/>
            <person name="Smith M.E."/>
        </authorList>
    </citation>
    <scope>NUCLEOTIDE SEQUENCE</scope>
    <source>
        <strain evidence="9">NRRL 1566</strain>
    </source>
</reference>
<keyword evidence="4" id="KW-0520">NAD</keyword>
<dbReference type="InterPro" id="IPR016161">
    <property type="entry name" value="Ald_DH/histidinol_DH"/>
</dbReference>
<evidence type="ECO:0000313" key="9">
    <source>
        <dbReference type="EMBL" id="KAJ2849007.1"/>
    </source>
</evidence>
<dbReference type="PROSITE" id="PS00687">
    <property type="entry name" value="ALDEHYDE_DEHYDR_GLU"/>
    <property type="match status" value="1"/>
</dbReference>
<dbReference type="InterPro" id="IPR012340">
    <property type="entry name" value="NA-bd_OB-fold"/>
</dbReference>
<comment type="subunit">
    <text evidence="2">Homotetramer.</text>
</comment>
<dbReference type="EMBL" id="JANBUW010000113">
    <property type="protein sequence ID" value="KAJ2849007.1"/>
    <property type="molecule type" value="Genomic_DNA"/>
</dbReference>
<dbReference type="CDD" id="cd07130">
    <property type="entry name" value="ALDH_F7_AASADH"/>
    <property type="match status" value="1"/>
</dbReference>
<keyword evidence="10" id="KW-1185">Reference proteome</keyword>
<dbReference type="FunFam" id="3.40.309.10:FF:000018">
    <property type="entry name" value="Alpha-aminoadipic semialdehyde dehydrogenase"/>
    <property type="match status" value="1"/>
</dbReference>
<evidence type="ECO:0000256" key="2">
    <source>
        <dbReference type="ARBA" id="ARBA00011881"/>
    </source>
</evidence>
<comment type="caution">
    <text evidence="9">The sequence shown here is derived from an EMBL/GenBank/DDBJ whole genome shotgun (WGS) entry which is preliminary data.</text>
</comment>
<dbReference type="GO" id="GO:0004029">
    <property type="term" value="F:aldehyde dehydrogenase (NAD+) activity"/>
    <property type="evidence" value="ECO:0007669"/>
    <property type="project" value="UniProtKB-EC"/>
</dbReference>
<dbReference type="Proteomes" id="UP001139887">
    <property type="component" value="Unassembled WGS sequence"/>
</dbReference>
<dbReference type="GO" id="GO:0003697">
    <property type="term" value="F:single-stranded DNA binding"/>
    <property type="evidence" value="ECO:0007669"/>
    <property type="project" value="InterPro"/>
</dbReference>
<evidence type="ECO:0000256" key="6">
    <source>
        <dbReference type="PROSITE-ProRule" id="PRU10007"/>
    </source>
</evidence>
<dbReference type="InterPro" id="IPR029510">
    <property type="entry name" value="Ald_DH_CS_GLU"/>
</dbReference>
<evidence type="ECO:0000256" key="3">
    <source>
        <dbReference type="ARBA" id="ARBA00023002"/>
    </source>
</evidence>